<proteinExistence type="predicted"/>
<comment type="caution">
    <text evidence="2">The sequence shown here is derived from an EMBL/GenBank/DDBJ whole genome shotgun (WGS) entry which is preliminary data.</text>
</comment>
<dbReference type="EMBL" id="SNSC02000014">
    <property type="protein sequence ID" value="TID18328.1"/>
    <property type="molecule type" value="Genomic_DNA"/>
</dbReference>
<feature type="compositionally biased region" description="Polar residues" evidence="1">
    <location>
        <begin position="37"/>
        <end position="86"/>
    </location>
</feature>
<organism evidence="2 3">
    <name type="scientific">Venturia nashicola</name>
    <dbReference type="NCBI Taxonomy" id="86259"/>
    <lineage>
        <taxon>Eukaryota</taxon>
        <taxon>Fungi</taxon>
        <taxon>Dikarya</taxon>
        <taxon>Ascomycota</taxon>
        <taxon>Pezizomycotina</taxon>
        <taxon>Dothideomycetes</taxon>
        <taxon>Pleosporomycetidae</taxon>
        <taxon>Venturiales</taxon>
        <taxon>Venturiaceae</taxon>
        <taxon>Venturia</taxon>
    </lineage>
</organism>
<gene>
    <name evidence="2" type="ORF">E6O75_ATG06404</name>
</gene>
<feature type="region of interest" description="Disordered" evidence="1">
    <location>
        <begin position="27"/>
        <end position="93"/>
    </location>
</feature>
<accession>A0A4Z1PBH2</accession>
<keyword evidence="3" id="KW-1185">Reference proteome</keyword>
<evidence type="ECO:0000313" key="2">
    <source>
        <dbReference type="EMBL" id="TID18328.1"/>
    </source>
</evidence>
<dbReference type="AlphaFoldDB" id="A0A4Z1PBH2"/>
<dbReference type="Proteomes" id="UP000298493">
    <property type="component" value="Unassembled WGS sequence"/>
</dbReference>
<protein>
    <submittedName>
        <fullName evidence="2">Uncharacterized protein</fullName>
    </submittedName>
</protein>
<evidence type="ECO:0000256" key="1">
    <source>
        <dbReference type="SAM" id="MobiDB-lite"/>
    </source>
</evidence>
<evidence type="ECO:0000313" key="3">
    <source>
        <dbReference type="Proteomes" id="UP000298493"/>
    </source>
</evidence>
<name>A0A4Z1PBH2_9PEZI</name>
<reference evidence="2 3" key="1">
    <citation type="submission" date="2019-04" db="EMBL/GenBank/DDBJ databases">
        <title>High contiguity whole genome sequence and gene annotation resource for two Venturia nashicola isolates.</title>
        <authorList>
            <person name="Prokchorchik M."/>
            <person name="Won K."/>
            <person name="Lee Y."/>
            <person name="Choi E.D."/>
            <person name="Segonzac C."/>
            <person name="Sohn K.H."/>
        </authorList>
    </citation>
    <scope>NUCLEOTIDE SEQUENCE [LARGE SCALE GENOMIC DNA]</scope>
    <source>
        <strain evidence="2 3">PRI2</strain>
    </source>
</reference>
<sequence length="93" mass="10490">MHGTILGLPATPYLRMKPLDEKIVNRTRGHIQADIPTHSSVPSQSRLNHNKPQSRTAPEPQIYQQKNTSIPKINTNQILPSPSLKCNQHLRLP</sequence>